<dbReference type="PROSITE" id="PS51686">
    <property type="entry name" value="SAM_MT_RSMB_NOP"/>
    <property type="match status" value="1"/>
</dbReference>
<gene>
    <name evidence="7" type="ORF">DSPE1174_LOCUS31157</name>
</gene>
<evidence type="ECO:0000313" key="7">
    <source>
        <dbReference type="EMBL" id="CAD9487303.1"/>
    </source>
</evidence>
<keyword evidence="1 5" id="KW-0489">Methyltransferase</keyword>
<evidence type="ECO:0000256" key="5">
    <source>
        <dbReference type="PROSITE-ProRule" id="PRU01023"/>
    </source>
</evidence>
<sequence length="135" mass="14402">MDVTAGDLTHACDEQRRLLRSAVALLRKGGVLVYSTCTVNPAENESMVAHALETYPELSLCAADPPFAHLGEPGLPGHGLEGGHLRGKVQRFTPTIQNRIPEQCSATAALGDNFEIALPAMDSIGFFVAKFIKAT</sequence>
<dbReference type="PANTHER" id="PTHR22807">
    <property type="entry name" value="NOP2 YEAST -RELATED NOL1/NOP2/FMU SUN DOMAIN-CONTAINING"/>
    <property type="match status" value="1"/>
</dbReference>
<organism evidence="7">
    <name type="scientific">Octactis speculum</name>
    <dbReference type="NCBI Taxonomy" id="3111310"/>
    <lineage>
        <taxon>Eukaryota</taxon>
        <taxon>Sar</taxon>
        <taxon>Stramenopiles</taxon>
        <taxon>Ochrophyta</taxon>
        <taxon>Dictyochophyceae</taxon>
        <taxon>Dictyochales</taxon>
        <taxon>Dictyochaceae</taxon>
        <taxon>Octactis</taxon>
    </lineage>
</organism>
<dbReference type="GO" id="GO:0001510">
    <property type="term" value="P:RNA methylation"/>
    <property type="evidence" value="ECO:0007669"/>
    <property type="project" value="InterPro"/>
</dbReference>
<dbReference type="InterPro" id="IPR023267">
    <property type="entry name" value="RCMT"/>
</dbReference>
<accession>A0A7S2HD84</accession>
<dbReference type="Pfam" id="PF01189">
    <property type="entry name" value="Methyltr_RsmB-F"/>
    <property type="match status" value="1"/>
</dbReference>
<feature type="domain" description="SAM-dependent MTase RsmB/NOP-type" evidence="6">
    <location>
        <begin position="1"/>
        <end position="134"/>
    </location>
</feature>
<evidence type="ECO:0000256" key="1">
    <source>
        <dbReference type="ARBA" id="ARBA00022603"/>
    </source>
</evidence>
<evidence type="ECO:0000256" key="3">
    <source>
        <dbReference type="ARBA" id="ARBA00022691"/>
    </source>
</evidence>
<proteinExistence type="inferred from homology"/>
<keyword evidence="3 5" id="KW-0949">S-adenosyl-L-methionine</keyword>
<dbReference type="EMBL" id="HBGS01059717">
    <property type="protein sequence ID" value="CAD9487303.1"/>
    <property type="molecule type" value="Transcribed_RNA"/>
</dbReference>
<evidence type="ECO:0000256" key="4">
    <source>
        <dbReference type="ARBA" id="ARBA00022884"/>
    </source>
</evidence>
<keyword evidence="2 5" id="KW-0808">Transferase</keyword>
<evidence type="ECO:0000256" key="2">
    <source>
        <dbReference type="ARBA" id="ARBA00022679"/>
    </source>
</evidence>
<dbReference type="InterPro" id="IPR049560">
    <property type="entry name" value="MeTrfase_RsmB-F_NOP2_cat"/>
</dbReference>
<dbReference type="Gene3D" id="3.40.50.150">
    <property type="entry name" value="Vaccinia Virus protein VP39"/>
    <property type="match status" value="1"/>
</dbReference>
<dbReference type="InterPro" id="IPR029063">
    <property type="entry name" value="SAM-dependent_MTases_sf"/>
</dbReference>
<protein>
    <recommendedName>
        <fullName evidence="6">SAM-dependent MTase RsmB/NOP-type domain-containing protein</fullName>
    </recommendedName>
</protein>
<dbReference type="GO" id="GO:0008173">
    <property type="term" value="F:RNA methyltransferase activity"/>
    <property type="evidence" value="ECO:0007669"/>
    <property type="project" value="InterPro"/>
</dbReference>
<dbReference type="InterPro" id="IPR001678">
    <property type="entry name" value="MeTrfase_RsmB-F_NOP2_dom"/>
</dbReference>
<comment type="similarity">
    <text evidence="5">Belongs to the class I-like SAM-binding methyltransferase superfamily. RsmB/NOP family.</text>
</comment>
<name>A0A7S2HD84_9STRA</name>
<dbReference type="PANTHER" id="PTHR22807:SF34">
    <property type="entry name" value="TRNA (CYTOSINE(72)-C(5))-METHYLTRANSFERASE NSUN6"/>
    <property type="match status" value="1"/>
</dbReference>
<feature type="active site" description="Nucleophile" evidence="5">
    <location>
        <position position="37"/>
    </location>
</feature>
<dbReference type="PRINTS" id="PR02008">
    <property type="entry name" value="RCMTFAMILY"/>
</dbReference>
<dbReference type="GO" id="GO:0003723">
    <property type="term" value="F:RNA binding"/>
    <property type="evidence" value="ECO:0007669"/>
    <property type="project" value="UniProtKB-UniRule"/>
</dbReference>
<comment type="caution">
    <text evidence="5">Lacks conserved residue(s) required for the propagation of feature annotation.</text>
</comment>
<reference evidence="7" key="1">
    <citation type="submission" date="2021-01" db="EMBL/GenBank/DDBJ databases">
        <authorList>
            <person name="Corre E."/>
            <person name="Pelletier E."/>
            <person name="Niang G."/>
            <person name="Scheremetjew M."/>
            <person name="Finn R."/>
            <person name="Kale V."/>
            <person name="Holt S."/>
            <person name="Cochrane G."/>
            <person name="Meng A."/>
            <person name="Brown T."/>
            <person name="Cohen L."/>
        </authorList>
    </citation>
    <scope>NUCLEOTIDE SEQUENCE</scope>
    <source>
        <strain evidence="7">CCMP1381</strain>
    </source>
</reference>
<dbReference type="AlphaFoldDB" id="A0A7S2HD84"/>
<dbReference type="SUPFAM" id="SSF53335">
    <property type="entry name" value="S-adenosyl-L-methionine-dependent methyltransferases"/>
    <property type="match status" value="1"/>
</dbReference>
<evidence type="ECO:0000259" key="6">
    <source>
        <dbReference type="PROSITE" id="PS51686"/>
    </source>
</evidence>
<keyword evidence="4 5" id="KW-0694">RNA-binding</keyword>